<comment type="caution">
    <text evidence="2">The sequence shown here is derived from an EMBL/GenBank/DDBJ whole genome shotgun (WGS) entry which is preliminary data.</text>
</comment>
<protein>
    <submittedName>
        <fullName evidence="2">Uncharacterized protein</fullName>
    </submittedName>
</protein>
<evidence type="ECO:0000256" key="1">
    <source>
        <dbReference type="SAM" id="MobiDB-lite"/>
    </source>
</evidence>
<proteinExistence type="predicted"/>
<evidence type="ECO:0000313" key="3">
    <source>
        <dbReference type="Proteomes" id="UP000298663"/>
    </source>
</evidence>
<sequence>MAENDLFNLNRYAKPEATLDPSKINIDPVVVHAIELRKFCQNQKIRKTPLPLPTEDTSKRSPNPNEIKVSDFPKIDEHQCKDLVKGTIGALAEHVGFDEIEEEAFDNLTNILDDRLQEMMDFYVVCERRRIDKLPCAFKSNIPKQVLVNYGVRNPGVLQDYYNTVFEMSGIVFWKERAS</sequence>
<dbReference type="Proteomes" id="UP000298663">
    <property type="component" value="Unassembled WGS sequence"/>
</dbReference>
<dbReference type="OrthoDB" id="10478303at2759"/>
<reference evidence="2 3" key="1">
    <citation type="journal article" date="2015" name="Genome Biol.">
        <title>Comparative genomics of Steinernema reveals deeply conserved gene regulatory networks.</title>
        <authorList>
            <person name="Dillman A.R."/>
            <person name="Macchietto M."/>
            <person name="Porter C.F."/>
            <person name="Rogers A."/>
            <person name="Williams B."/>
            <person name="Antoshechkin I."/>
            <person name="Lee M.M."/>
            <person name="Goodwin Z."/>
            <person name="Lu X."/>
            <person name="Lewis E.E."/>
            <person name="Goodrich-Blair H."/>
            <person name="Stock S.P."/>
            <person name="Adams B.J."/>
            <person name="Sternberg P.W."/>
            <person name="Mortazavi A."/>
        </authorList>
    </citation>
    <scope>NUCLEOTIDE SEQUENCE [LARGE SCALE GENOMIC DNA]</scope>
    <source>
        <strain evidence="2 3">ALL</strain>
    </source>
</reference>
<feature type="region of interest" description="Disordered" evidence="1">
    <location>
        <begin position="47"/>
        <end position="70"/>
    </location>
</feature>
<accession>A0A4U5NT28</accession>
<organism evidence="2 3">
    <name type="scientific">Steinernema carpocapsae</name>
    <name type="common">Entomopathogenic nematode</name>
    <dbReference type="NCBI Taxonomy" id="34508"/>
    <lineage>
        <taxon>Eukaryota</taxon>
        <taxon>Metazoa</taxon>
        <taxon>Ecdysozoa</taxon>
        <taxon>Nematoda</taxon>
        <taxon>Chromadorea</taxon>
        <taxon>Rhabditida</taxon>
        <taxon>Tylenchina</taxon>
        <taxon>Panagrolaimomorpha</taxon>
        <taxon>Strongyloidoidea</taxon>
        <taxon>Steinernematidae</taxon>
        <taxon>Steinernema</taxon>
    </lineage>
</organism>
<evidence type="ECO:0000313" key="2">
    <source>
        <dbReference type="EMBL" id="TKR86669.1"/>
    </source>
</evidence>
<name>A0A4U5NT28_STECR</name>
<reference evidence="2 3" key="2">
    <citation type="journal article" date="2019" name="G3 (Bethesda)">
        <title>Hybrid Assembly of the Genome of the Entomopathogenic Nematode Steinernema carpocapsae Identifies the X-Chromosome.</title>
        <authorList>
            <person name="Serra L."/>
            <person name="Macchietto M."/>
            <person name="Macias-Munoz A."/>
            <person name="McGill C.J."/>
            <person name="Rodriguez I.M."/>
            <person name="Rodriguez B."/>
            <person name="Murad R."/>
            <person name="Mortazavi A."/>
        </authorList>
    </citation>
    <scope>NUCLEOTIDE SEQUENCE [LARGE SCALE GENOMIC DNA]</scope>
    <source>
        <strain evidence="2 3">ALL</strain>
    </source>
</reference>
<dbReference type="AlphaFoldDB" id="A0A4U5NT28"/>
<gene>
    <name evidence="2" type="ORF">L596_011214</name>
</gene>
<dbReference type="EMBL" id="AZBU02000003">
    <property type="protein sequence ID" value="TKR86669.1"/>
    <property type="molecule type" value="Genomic_DNA"/>
</dbReference>
<keyword evidence="3" id="KW-1185">Reference proteome</keyword>